<reference evidence="1 2" key="1">
    <citation type="submission" date="2013-02" db="EMBL/GenBank/DDBJ databases">
        <title>The Genome Sequence of Enterococcus pallens BAA-351.</title>
        <authorList>
            <consortium name="The Broad Institute Genome Sequencing Platform"/>
            <consortium name="The Broad Institute Genome Sequencing Center for Infectious Disease"/>
            <person name="Earl A.M."/>
            <person name="Gilmore M.S."/>
            <person name="Lebreton F."/>
            <person name="Walker B."/>
            <person name="Young S.K."/>
            <person name="Zeng Q."/>
            <person name="Gargeya S."/>
            <person name="Fitzgerald M."/>
            <person name="Haas B."/>
            <person name="Abouelleil A."/>
            <person name="Alvarado L."/>
            <person name="Arachchi H.M."/>
            <person name="Berlin A.M."/>
            <person name="Chapman S.B."/>
            <person name="Dewar J."/>
            <person name="Goldberg J."/>
            <person name="Griggs A."/>
            <person name="Gujja S."/>
            <person name="Hansen M."/>
            <person name="Howarth C."/>
            <person name="Imamovic A."/>
            <person name="Larimer J."/>
            <person name="McCowan C."/>
            <person name="Murphy C."/>
            <person name="Neiman D."/>
            <person name="Pearson M."/>
            <person name="Priest M."/>
            <person name="Roberts A."/>
            <person name="Saif S."/>
            <person name="Shea T."/>
            <person name="Sisk P."/>
            <person name="Sykes S."/>
            <person name="Wortman J."/>
            <person name="Nusbaum C."/>
            <person name="Birren B."/>
        </authorList>
    </citation>
    <scope>NUCLEOTIDE SEQUENCE [LARGE SCALE GENOMIC DNA]</scope>
    <source>
        <strain evidence="1 2">ATCC BAA-351</strain>
    </source>
</reference>
<evidence type="ECO:0000313" key="2">
    <source>
        <dbReference type="Proteomes" id="UP000013782"/>
    </source>
</evidence>
<dbReference type="RefSeq" id="WP_010757464.1">
    <property type="nucleotide sequence ID" value="NZ_ASWD01000001.1"/>
</dbReference>
<dbReference type="PATRIC" id="fig|1158607.3.peg.2448"/>
<dbReference type="Proteomes" id="UP000013782">
    <property type="component" value="Unassembled WGS sequence"/>
</dbReference>
<comment type="caution">
    <text evidence="1">The sequence shown here is derived from an EMBL/GenBank/DDBJ whole genome shotgun (WGS) entry which is preliminary data.</text>
</comment>
<dbReference type="Pfam" id="PF12663">
    <property type="entry name" value="DUF3788"/>
    <property type="match status" value="1"/>
</dbReference>
<dbReference type="EMBL" id="AJAQ01000016">
    <property type="protein sequence ID" value="EOH93778.1"/>
    <property type="molecule type" value="Genomic_DNA"/>
</dbReference>
<dbReference type="OrthoDB" id="9090890at2"/>
<accession>R2QEW3</accession>
<evidence type="ECO:0000313" key="1">
    <source>
        <dbReference type="EMBL" id="EOH93778.1"/>
    </source>
</evidence>
<protein>
    <recommendedName>
        <fullName evidence="3">DUF3788 domain-containing protein</fullName>
    </recommendedName>
</protein>
<gene>
    <name evidence="1" type="ORF">UAU_02474</name>
</gene>
<organism evidence="1 2">
    <name type="scientific">Enterococcus pallens ATCC BAA-351</name>
    <dbReference type="NCBI Taxonomy" id="1158607"/>
    <lineage>
        <taxon>Bacteria</taxon>
        <taxon>Bacillati</taxon>
        <taxon>Bacillota</taxon>
        <taxon>Bacilli</taxon>
        <taxon>Lactobacillales</taxon>
        <taxon>Enterococcaceae</taxon>
        <taxon>Enterococcus</taxon>
    </lineage>
</organism>
<evidence type="ECO:0008006" key="3">
    <source>
        <dbReference type="Google" id="ProtNLM"/>
    </source>
</evidence>
<proteinExistence type="predicted"/>
<dbReference type="HOGENOM" id="CLU_125862_1_0_9"/>
<dbReference type="AlphaFoldDB" id="R2QEW3"/>
<sequence length="148" mass="17095">MMEEANRLTDKMCKPTEQQIQEFIGPAGVQRLEKFEVSLDQHYDLKRELRFPFGRQDGWGYRYAHKKSLLCYVFFEEGGIACTLSINDKGAPKVEAMLDQLQPHIQALWRNRYPCGKQGGWLHPKIKTDEDLNDIIALLAIKVSPKKS</sequence>
<keyword evidence="2" id="KW-1185">Reference proteome</keyword>
<dbReference type="eggNOG" id="ENOG5031JZ3">
    <property type="taxonomic scope" value="Bacteria"/>
</dbReference>
<dbReference type="InterPro" id="IPR024265">
    <property type="entry name" value="DUF3788"/>
</dbReference>
<dbReference type="STRING" id="160454.RV10_GL000687"/>
<name>R2QEW3_9ENTE</name>